<dbReference type="PIRSF" id="PIRSF018249">
    <property type="entry name" value="MyrA_prd"/>
    <property type="match status" value="1"/>
</dbReference>
<dbReference type="GO" id="GO:0032259">
    <property type="term" value="P:methylation"/>
    <property type="evidence" value="ECO:0007669"/>
    <property type="project" value="UniProtKB-KW"/>
</dbReference>
<proteinExistence type="predicted"/>
<dbReference type="RefSeq" id="WP_382395938.1">
    <property type="nucleotide sequence ID" value="NZ_JBHTCQ010000003.1"/>
</dbReference>
<dbReference type="InterPro" id="IPR013216">
    <property type="entry name" value="Methyltransf_11"/>
</dbReference>
<dbReference type="Gene3D" id="3.40.50.150">
    <property type="entry name" value="Vaccinia Virus protein VP39"/>
    <property type="match status" value="1"/>
</dbReference>
<dbReference type="Pfam" id="PF21302">
    <property type="entry name" value="Zn_ribbon_RlmA"/>
    <property type="match status" value="1"/>
</dbReference>
<protein>
    <submittedName>
        <fullName evidence="3">RNA methyltransferase</fullName>
    </submittedName>
</protein>
<evidence type="ECO:0000313" key="3">
    <source>
        <dbReference type="EMBL" id="MFC7406493.1"/>
    </source>
</evidence>
<dbReference type="SUPFAM" id="SSF53335">
    <property type="entry name" value="S-adenosyl-L-methionine-dependent methyltransferases"/>
    <property type="match status" value="1"/>
</dbReference>
<sequence length="286" mass="30532">MSQDGPAVAGRNHALGLVVDRLACPVCRAGLGLDGGALACPAGHRFDVARQGYVTLLAGRRVFAGDDAAMVGAREAFLRRGHYAPLARAVREAVGDVTGLCVDLAGGTGYYLSAVVRDRPGLVGLDLDASTPALRRAARAHERVAAVGADVWRPLPVRDGAADAVLSVFGPRNVPEIRRILAPAGRFVMVTPTPDHLRELVDALGLVRVDPDKERRLAAQLTDLELEREDRVEYRAPMTRADVRDEVAMGPSAHHVAPETLDAALADLPEPVDVTVAVTVRTFRTW</sequence>
<evidence type="ECO:0000259" key="1">
    <source>
        <dbReference type="Pfam" id="PF08241"/>
    </source>
</evidence>
<comment type="caution">
    <text evidence="3">The sequence shown here is derived from an EMBL/GenBank/DDBJ whole genome shotgun (WGS) entry which is preliminary data.</text>
</comment>
<accession>A0ABW2QGX8</accession>
<dbReference type="EMBL" id="JBHTCQ010000003">
    <property type="protein sequence ID" value="MFC7406493.1"/>
    <property type="molecule type" value="Genomic_DNA"/>
</dbReference>
<dbReference type="InterPro" id="IPR048647">
    <property type="entry name" value="RlmA_N"/>
</dbReference>
<evidence type="ECO:0000313" key="4">
    <source>
        <dbReference type="Proteomes" id="UP001596455"/>
    </source>
</evidence>
<feature type="domain" description="23S rRNA (guanine(745)-N(1))-methyltransferase N-terminal" evidence="2">
    <location>
        <begin position="23"/>
        <end position="57"/>
    </location>
</feature>
<keyword evidence="3" id="KW-0489">Methyltransferase</keyword>
<keyword evidence="3" id="KW-0808">Transferase</keyword>
<dbReference type="InterPro" id="IPR016718">
    <property type="entry name" value="rRNA_m1G-MeTrfase_A_prd"/>
</dbReference>
<dbReference type="Proteomes" id="UP001596455">
    <property type="component" value="Unassembled WGS sequence"/>
</dbReference>
<dbReference type="InterPro" id="IPR029063">
    <property type="entry name" value="SAM-dependent_MTases_sf"/>
</dbReference>
<feature type="domain" description="Methyltransferase type 11" evidence="1">
    <location>
        <begin position="102"/>
        <end position="188"/>
    </location>
</feature>
<dbReference type="Pfam" id="PF08241">
    <property type="entry name" value="Methyltransf_11"/>
    <property type="match status" value="1"/>
</dbReference>
<organism evidence="3 4">
    <name type="scientific">Georgenia alba</name>
    <dbReference type="NCBI Taxonomy" id="2233858"/>
    <lineage>
        <taxon>Bacteria</taxon>
        <taxon>Bacillati</taxon>
        <taxon>Actinomycetota</taxon>
        <taxon>Actinomycetes</taxon>
        <taxon>Micrococcales</taxon>
        <taxon>Bogoriellaceae</taxon>
        <taxon>Georgenia</taxon>
    </lineage>
</organism>
<dbReference type="GO" id="GO:0008168">
    <property type="term" value="F:methyltransferase activity"/>
    <property type="evidence" value="ECO:0007669"/>
    <property type="project" value="UniProtKB-KW"/>
</dbReference>
<dbReference type="CDD" id="cd02440">
    <property type="entry name" value="AdoMet_MTases"/>
    <property type="match status" value="1"/>
</dbReference>
<name>A0ABW2QGX8_9MICO</name>
<keyword evidence="4" id="KW-1185">Reference proteome</keyword>
<evidence type="ECO:0000259" key="2">
    <source>
        <dbReference type="Pfam" id="PF21302"/>
    </source>
</evidence>
<gene>
    <name evidence="3" type="ORF">ACFQQL_15345</name>
</gene>
<reference evidence="4" key="1">
    <citation type="journal article" date="2019" name="Int. J. Syst. Evol. Microbiol.">
        <title>The Global Catalogue of Microorganisms (GCM) 10K type strain sequencing project: providing services to taxonomists for standard genome sequencing and annotation.</title>
        <authorList>
            <consortium name="The Broad Institute Genomics Platform"/>
            <consortium name="The Broad Institute Genome Sequencing Center for Infectious Disease"/>
            <person name="Wu L."/>
            <person name="Ma J."/>
        </authorList>
    </citation>
    <scope>NUCLEOTIDE SEQUENCE [LARGE SCALE GENOMIC DNA]</scope>
    <source>
        <strain evidence="4">JCM 1490</strain>
    </source>
</reference>